<dbReference type="WBParaSite" id="OFLC_0000464801-mRNA-1">
    <property type="protein sequence ID" value="OFLC_0000464801-mRNA-1"/>
    <property type="gene ID" value="OFLC_0000464801"/>
</dbReference>
<accession>A0A183HAY7</accession>
<evidence type="ECO:0000313" key="2">
    <source>
        <dbReference type="Proteomes" id="UP000267606"/>
    </source>
</evidence>
<dbReference type="Proteomes" id="UP000267606">
    <property type="component" value="Unassembled WGS sequence"/>
</dbReference>
<keyword evidence="2" id="KW-1185">Reference proteome</keyword>
<gene>
    <name evidence="1" type="ORF">OFLC_LOCUS4649</name>
</gene>
<protein>
    <submittedName>
        <fullName evidence="3">Transposase</fullName>
    </submittedName>
</protein>
<reference evidence="1 2" key="2">
    <citation type="submission" date="2018-11" db="EMBL/GenBank/DDBJ databases">
        <authorList>
            <consortium name="Pathogen Informatics"/>
        </authorList>
    </citation>
    <scope>NUCLEOTIDE SEQUENCE [LARGE SCALE GENOMIC DNA]</scope>
</reference>
<name>A0A183HAY7_9BILA</name>
<dbReference type="AlphaFoldDB" id="A0A183HAY7"/>
<proteinExistence type="predicted"/>
<dbReference type="EMBL" id="UZAJ01003637">
    <property type="protein sequence ID" value="VDO40624.1"/>
    <property type="molecule type" value="Genomic_DNA"/>
</dbReference>
<sequence>MPYRFAVGKNIWQKTILSAESCIQKITKVVAMSPFRPWIIHFHRNLLATLICCYLLTSHVTGVFDDSSFKAIHELEFLRSLRSALERKSNGPLKNFN</sequence>
<organism evidence="3">
    <name type="scientific">Onchocerca flexuosa</name>
    <dbReference type="NCBI Taxonomy" id="387005"/>
    <lineage>
        <taxon>Eukaryota</taxon>
        <taxon>Metazoa</taxon>
        <taxon>Ecdysozoa</taxon>
        <taxon>Nematoda</taxon>
        <taxon>Chromadorea</taxon>
        <taxon>Rhabditida</taxon>
        <taxon>Spirurina</taxon>
        <taxon>Spiruromorpha</taxon>
        <taxon>Filarioidea</taxon>
        <taxon>Onchocercidae</taxon>
        <taxon>Onchocerca</taxon>
    </lineage>
</organism>
<evidence type="ECO:0000313" key="3">
    <source>
        <dbReference type="WBParaSite" id="OFLC_0000464801-mRNA-1"/>
    </source>
</evidence>
<evidence type="ECO:0000313" key="1">
    <source>
        <dbReference type="EMBL" id="VDO40624.1"/>
    </source>
</evidence>
<reference evidence="3" key="1">
    <citation type="submission" date="2016-06" db="UniProtKB">
        <authorList>
            <consortium name="WormBaseParasite"/>
        </authorList>
    </citation>
    <scope>IDENTIFICATION</scope>
</reference>